<keyword evidence="2" id="KW-1185">Reference proteome</keyword>
<organism evidence="1 2">
    <name type="scientific">Phytophthora megakarya</name>
    <dbReference type="NCBI Taxonomy" id="4795"/>
    <lineage>
        <taxon>Eukaryota</taxon>
        <taxon>Sar</taxon>
        <taxon>Stramenopiles</taxon>
        <taxon>Oomycota</taxon>
        <taxon>Peronosporomycetes</taxon>
        <taxon>Peronosporales</taxon>
        <taxon>Peronosporaceae</taxon>
        <taxon>Phytophthora</taxon>
    </lineage>
</organism>
<protein>
    <submittedName>
        <fullName evidence="1">Uncharacterized protein</fullName>
    </submittedName>
</protein>
<comment type="caution">
    <text evidence="1">The sequence shown here is derived from an EMBL/GenBank/DDBJ whole genome shotgun (WGS) entry which is preliminary data.</text>
</comment>
<dbReference type="AlphaFoldDB" id="A0A225VER3"/>
<evidence type="ECO:0000313" key="1">
    <source>
        <dbReference type="EMBL" id="OWZ04031.1"/>
    </source>
</evidence>
<reference evidence="2" key="1">
    <citation type="submission" date="2017-03" db="EMBL/GenBank/DDBJ databases">
        <title>Phytopthora megakarya and P. palmivora, two closely related causual agents of cacao black pod achieved similar genome size and gene model numbers by different mechanisms.</title>
        <authorList>
            <person name="Ali S."/>
            <person name="Shao J."/>
            <person name="Larry D.J."/>
            <person name="Kronmiller B."/>
            <person name="Shen D."/>
            <person name="Strem M.D."/>
            <person name="Melnick R.L."/>
            <person name="Guiltinan M.J."/>
            <person name="Tyler B.M."/>
            <person name="Meinhardt L.W."/>
            <person name="Bailey B.A."/>
        </authorList>
    </citation>
    <scope>NUCLEOTIDE SEQUENCE [LARGE SCALE GENOMIC DNA]</scope>
    <source>
        <strain evidence="2">zdho120</strain>
    </source>
</reference>
<proteinExistence type="predicted"/>
<sequence>MANTPQFDDDGDGDAVIHPASQPVFVFIKALRLEDWNHDTLVTWNKARIQYEQTARQPVKESRAT</sequence>
<dbReference type="Proteomes" id="UP000198211">
    <property type="component" value="Unassembled WGS sequence"/>
</dbReference>
<evidence type="ECO:0000313" key="2">
    <source>
        <dbReference type="Proteomes" id="UP000198211"/>
    </source>
</evidence>
<dbReference type="EMBL" id="NBNE01005191">
    <property type="protein sequence ID" value="OWZ04031.1"/>
    <property type="molecule type" value="Genomic_DNA"/>
</dbReference>
<accession>A0A225VER3</accession>
<dbReference type="OrthoDB" id="120054at2759"/>
<gene>
    <name evidence="1" type="ORF">PHMEG_00024147</name>
</gene>
<name>A0A225VER3_9STRA</name>